<feature type="region of interest" description="Disordered" evidence="1">
    <location>
        <begin position="42"/>
        <end position="68"/>
    </location>
</feature>
<sequence length="240" mass="26514">MELGNLLFGHSRGPHPVDRSSPAADLLSDTLAELGVDGYGRRMDDSRLRGPVPDRVLSDTDRGVDVRDPDSGRTLARIRAYWWGDPDDPEAALPNLEVPDAGLTVRWYKYWPRDAYADIPLDPAAAGRARRALAPALKALAPYVRHPTAADPVWHGPAVVDDRGRRVDALDVFDAPPGRPDECDHGWIALDPACGRLEAHCLTRDGMCDTIACFDSMDAARAWVAREARRWRYPDEKGDS</sequence>
<proteinExistence type="predicted"/>
<dbReference type="Proteomes" id="UP000410049">
    <property type="component" value="Unassembled WGS sequence"/>
</dbReference>
<evidence type="ECO:0000313" key="2">
    <source>
        <dbReference type="EMBL" id="KAA8828186.1"/>
    </source>
</evidence>
<feature type="compositionally biased region" description="Basic and acidic residues" evidence="1">
    <location>
        <begin position="56"/>
        <end position="68"/>
    </location>
</feature>
<name>A0A5M9ZKP3_9BIFI</name>
<gene>
    <name evidence="2" type="ORF">EMO91_07025</name>
</gene>
<dbReference type="EMBL" id="RZUH01000004">
    <property type="protein sequence ID" value="KAA8828186.1"/>
    <property type="molecule type" value="Genomic_DNA"/>
</dbReference>
<dbReference type="RefSeq" id="WP_150379353.1">
    <property type="nucleotide sequence ID" value="NZ_RZUH01000004.1"/>
</dbReference>
<organism evidence="2 3">
    <name type="scientific">Bifidobacterium myosotis</name>
    <dbReference type="NCBI Taxonomy" id="1630166"/>
    <lineage>
        <taxon>Bacteria</taxon>
        <taxon>Bacillati</taxon>
        <taxon>Actinomycetota</taxon>
        <taxon>Actinomycetes</taxon>
        <taxon>Bifidobacteriales</taxon>
        <taxon>Bifidobacteriaceae</taxon>
        <taxon>Bifidobacterium</taxon>
    </lineage>
</organism>
<accession>A0A5M9ZKP3</accession>
<protein>
    <submittedName>
        <fullName evidence="2">Uncharacterized protein</fullName>
    </submittedName>
</protein>
<evidence type="ECO:0000313" key="3">
    <source>
        <dbReference type="Proteomes" id="UP000410049"/>
    </source>
</evidence>
<feature type="region of interest" description="Disordered" evidence="1">
    <location>
        <begin position="1"/>
        <end position="23"/>
    </location>
</feature>
<comment type="caution">
    <text evidence="2">The sequence shown here is derived from an EMBL/GenBank/DDBJ whole genome shotgun (WGS) entry which is preliminary data.</text>
</comment>
<evidence type="ECO:0000256" key="1">
    <source>
        <dbReference type="SAM" id="MobiDB-lite"/>
    </source>
</evidence>
<reference evidence="2 3" key="1">
    <citation type="journal article" date="2019" name="Syst. Appl. Microbiol.">
        <title>Characterization of Bifidobacterium species in feaces of the Egyptian fruit bat: Description of B. vespertilionis sp. nov. and B. rousetti sp. nov.</title>
        <authorList>
            <person name="Modesto M."/>
            <person name="Satti M."/>
            <person name="Watanabe K."/>
            <person name="Puglisi E."/>
            <person name="Morelli L."/>
            <person name="Huang C.-H."/>
            <person name="Liou J.-S."/>
            <person name="Miyashita M."/>
            <person name="Tamura T."/>
            <person name="Saito S."/>
            <person name="Mori K."/>
            <person name="Huang L."/>
            <person name="Sciavilla P."/>
            <person name="Sandri C."/>
            <person name="Spiezio C."/>
            <person name="Vitali F."/>
            <person name="Cavalieri D."/>
            <person name="Perpetuini G."/>
            <person name="Tofalo R."/>
            <person name="Bonetti A."/>
            <person name="Arita M."/>
            <person name="Mattarelli P."/>
        </authorList>
    </citation>
    <scope>NUCLEOTIDE SEQUENCE [LARGE SCALE GENOMIC DNA]</scope>
    <source>
        <strain evidence="2 3">RST17</strain>
    </source>
</reference>
<dbReference type="AlphaFoldDB" id="A0A5M9ZKP3"/>